<dbReference type="RefSeq" id="WP_175372528.1">
    <property type="nucleotide sequence ID" value="NZ_JABWCS010000212.1"/>
</dbReference>
<dbReference type="CDD" id="cd04606">
    <property type="entry name" value="CBS_pair_Mg_transporter"/>
    <property type="match status" value="1"/>
</dbReference>
<evidence type="ECO:0000313" key="4">
    <source>
        <dbReference type="Proteomes" id="UP000564806"/>
    </source>
</evidence>
<comment type="caution">
    <text evidence="3">The sequence shown here is derived from an EMBL/GenBank/DDBJ whole genome shotgun (WGS) entry which is preliminary data.</text>
</comment>
<dbReference type="PANTHER" id="PTHR43773:SF1">
    <property type="entry name" value="MAGNESIUM TRANSPORTER MGTE"/>
    <property type="match status" value="1"/>
</dbReference>
<dbReference type="Pfam" id="PF00571">
    <property type="entry name" value="CBS"/>
    <property type="match status" value="2"/>
</dbReference>
<feature type="domain" description="CBS" evidence="2">
    <location>
        <begin position="143"/>
        <end position="204"/>
    </location>
</feature>
<accession>A0A850EQJ4</accession>
<dbReference type="AlphaFoldDB" id="A0A850EQJ4"/>
<dbReference type="InterPro" id="IPR038076">
    <property type="entry name" value="MgtE_N_sf"/>
</dbReference>
<feature type="domain" description="CBS" evidence="2">
    <location>
        <begin position="207"/>
        <end position="254"/>
    </location>
</feature>
<dbReference type="InterPro" id="IPR006668">
    <property type="entry name" value="Mg_transptr_MgtE_intracell_dom"/>
</dbReference>
<dbReference type="GO" id="GO:0016020">
    <property type="term" value="C:membrane"/>
    <property type="evidence" value="ECO:0007669"/>
    <property type="project" value="InterPro"/>
</dbReference>
<dbReference type="SMART" id="SM00116">
    <property type="entry name" value="CBS"/>
    <property type="match status" value="2"/>
</dbReference>
<dbReference type="SMART" id="SM00924">
    <property type="entry name" value="MgtE_N"/>
    <property type="match status" value="1"/>
</dbReference>
<proteinExistence type="predicted"/>
<protein>
    <submittedName>
        <fullName evidence="3">Magnesium transporter</fullName>
    </submittedName>
</protein>
<dbReference type="Gene3D" id="3.10.580.10">
    <property type="entry name" value="CBS-domain"/>
    <property type="match status" value="1"/>
</dbReference>
<dbReference type="InterPro" id="IPR000644">
    <property type="entry name" value="CBS_dom"/>
</dbReference>
<dbReference type="GO" id="GO:0015095">
    <property type="term" value="F:magnesium ion transmembrane transporter activity"/>
    <property type="evidence" value="ECO:0007669"/>
    <property type="project" value="InterPro"/>
</dbReference>
<dbReference type="SUPFAM" id="SSF54631">
    <property type="entry name" value="CBS-domain pair"/>
    <property type="match status" value="1"/>
</dbReference>
<dbReference type="Gene3D" id="1.25.60.10">
    <property type="entry name" value="MgtE N-terminal domain-like"/>
    <property type="match status" value="1"/>
</dbReference>
<dbReference type="InterPro" id="IPR046342">
    <property type="entry name" value="CBS_dom_sf"/>
</dbReference>
<name>A0A850EQJ4_9BACL</name>
<dbReference type="Pfam" id="PF03448">
    <property type="entry name" value="MgtE_N"/>
    <property type="match status" value="1"/>
</dbReference>
<gene>
    <name evidence="3" type="ORF">HPT30_16930</name>
</gene>
<dbReference type="Proteomes" id="UP000564806">
    <property type="component" value="Unassembled WGS sequence"/>
</dbReference>
<keyword evidence="4" id="KW-1185">Reference proteome</keyword>
<dbReference type="PANTHER" id="PTHR43773">
    <property type="entry name" value="MAGNESIUM TRANSPORTER MGTE"/>
    <property type="match status" value="1"/>
</dbReference>
<dbReference type="SUPFAM" id="SSF158791">
    <property type="entry name" value="MgtE N-terminal domain-like"/>
    <property type="match status" value="1"/>
</dbReference>
<evidence type="ECO:0000313" key="3">
    <source>
        <dbReference type="EMBL" id="NUU62030.1"/>
    </source>
</evidence>
<organism evidence="3 4">
    <name type="scientific">Paenibacillus agri</name>
    <dbReference type="NCBI Taxonomy" id="2744309"/>
    <lineage>
        <taxon>Bacteria</taxon>
        <taxon>Bacillati</taxon>
        <taxon>Bacillota</taxon>
        <taxon>Bacilli</taxon>
        <taxon>Bacillales</taxon>
        <taxon>Paenibacillaceae</taxon>
        <taxon>Paenibacillus</taxon>
    </lineage>
</organism>
<dbReference type="EMBL" id="JABWCS010000212">
    <property type="protein sequence ID" value="NUU62030.1"/>
    <property type="molecule type" value="Genomic_DNA"/>
</dbReference>
<dbReference type="PROSITE" id="PS51371">
    <property type="entry name" value="CBS"/>
    <property type="match status" value="2"/>
</dbReference>
<dbReference type="InterPro" id="IPR006669">
    <property type="entry name" value="MgtE_transporter"/>
</dbReference>
<sequence>MLKLHQYKFREEYTYYMLQALKEGEREGFRKDFLNLHPSDQTDFFLTLDHQRRQRIYTLLSPAEFGEIFSELVPSRQTNIIQELDQTYAVEMLNDLPSDDATDFFGLLSHKQADFFLERMEKEEAEDIKHLLAYPKGSAGSLMTTDIYTIDGADTVTKVLNDLRLMTSDAETIYYLYVTDHNKRLLGVVSLRQLIVASAEQLILHLMSSKLIAASPDTPRAEIVGTIKRYGLLAVPVVTPDNVLMGIVTFDDVV</sequence>
<evidence type="ECO:0000259" key="2">
    <source>
        <dbReference type="PROSITE" id="PS51371"/>
    </source>
</evidence>
<keyword evidence="1" id="KW-0129">CBS domain</keyword>
<reference evidence="3" key="1">
    <citation type="submission" date="2020-06" db="EMBL/GenBank/DDBJ databases">
        <title>Paenibacillus sp. nov., isolated from soil.</title>
        <authorList>
            <person name="Seo Y.L."/>
        </authorList>
    </citation>
    <scope>NUCLEOTIDE SEQUENCE [LARGE SCALE GENOMIC DNA]</scope>
    <source>
        <strain evidence="3">JW14</strain>
    </source>
</reference>
<evidence type="ECO:0000256" key="1">
    <source>
        <dbReference type="PROSITE-ProRule" id="PRU00703"/>
    </source>
</evidence>